<dbReference type="InterPro" id="IPR036390">
    <property type="entry name" value="WH_DNA-bd_sf"/>
</dbReference>
<dbReference type="OrthoDB" id="3726624at2"/>
<protein>
    <submittedName>
        <fullName evidence="2">DNA-binding transcriptional regulator, MarR family</fullName>
    </submittedName>
</protein>
<sequence length="146" mass="15708">MDADLVTRLRRVVGQLTRELNVTSTGEGLTPTQASVLGQIVTQGPMKLAELIDRERLNPTMMSRVVGKLVDQGLIVRTADPSDLRSVSVSGTERGRDIHDRIRSRRAALVADCVRQLPQAESDAISAAVPALEMLVAALAADARPD</sequence>
<evidence type="ECO:0000259" key="1">
    <source>
        <dbReference type="PROSITE" id="PS50995"/>
    </source>
</evidence>
<dbReference type="AlphaFoldDB" id="A0A1H1RKY9"/>
<dbReference type="SUPFAM" id="SSF46785">
    <property type="entry name" value="Winged helix' DNA-binding domain"/>
    <property type="match status" value="1"/>
</dbReference>
<evidence type="ECO:0000313" key="3">
    <source>
        <dbReference type="Proteomes" id="UP000199103"/>
    </source>
</evidence>
<dbReference type="RefSeq" id="WP_091522868.1">
    <property type="nucleotide sequence ID" value="NZ_LT629772.1"/>
</dbReference>
<feature type="domain" description="HTH marR-type" evidence="1">
    <location>
        <begin position="2"/>
        <end position="141"/>
    </location>
</feature>
<reference evidence="2 3" key="1">
    <citation type="submission" date="2016-10" db="EMBL/GenBank/DDBJ databases">
        <authorList>
            <person name="de Groot N.N."/>
        </authorList>
    </citation>
    <scope>NUCLEOTIDE SEQUENCE [LARGE SCALE GENOMIC DNA]</scope>
    <source>
        <strain evidence="2 3">DSM 21800</strain>
    </source>
</reference>
<proteinExistence type="predicted"/>
<dbReference type="InterPro" id="IPR036388">
    <property type="entry name" value="WH-like_DNA-bd_sf"/>
</dbReference>
<dbReference type="Proteomes" id="UP000199103">
    <property type="component" value="Chromosome I"/>
</dbReference>
<keyword evidence="3" id="KW-1185">Reference proteome</keyword>
<name>A0A1H1RKY9_9ACTN</name>
<dbReference type="STRING" id="630515.SAMN04489812_1686"/>
<dbReference type="PANTHER" id="PTHR39515">
    <property type="entry name" value="CONSERVED PROTEIN"/>
    <property type="match status" value="1"/>
</dbReference>
<dbReference type="SMART" id="SM00347">
    <property type="entry name" value="HTH_MARR"/>
    <property type="match status" value="1"/>
</dbReference>
<gene>
    <name evidence="2" type="ORF">SAMN04489812_1686</name>
</gene>
<dbReference type="InterPro" id="IPR000835">
    <property type="entry name" value="HTH_MarR-typ"/>
</dbReference>
<dbReference type="GO" id="GO:0003700">
    <property type="term" value="F:DNA-binding transcription factor activity"/>
    <property type="evidence" value="ECO:0007669"/>
    <property type="project" value="InterPro"/>
</dbReference>
<keyword evidence="2" id="KW-0238">DNA-binding</keyword>
<dbReference type="PROSITE" id="PS50995">
    <property type="entry name" value="HTH_MARR_2"/>
    <property type="match status" value="1"/>
</dbReference>
<dbReference type="EMBL" id="LT629772">
    <property type="protein sequence ID" value="SDS36370.1"/>
    <property type="molecule type" value="Genomic_DNA"/>
</dbReference>
<dbReference type="Gene3D" id="1.10.10.10">
    <property type="entry name" value="Winged helix-like DNA-binding domain superfamily/Winged helix DNA-binding domain"/>
    <property type="match status" value="1"/>
</dbReference>
<dbReference type="PANTHER" id="PTHR39515:SF2">
    <property type="entry name" value="HTH-TYPE TRANSCRIPTIONAL REGULATOR RV0880"/>
    <property type="match status" value="1"/>
</dbReference>
<organism evidence="2 3">
    <name type="scientific">Microlunatus soli</name>
    <dbReference type="NCBI Taxonomy" id="630515"/>
    <lineage>
        <taxon>Bacteria</taxon>
        <taxon>Bacillati</taxon>
        <taxon>Actinomycetota</taxon>
        <taxon>Actinomycetes</taxon>
        <taxon>Propionibacteriales</taxon>
        <taxon>Propionibacteriaceae</taxon>
        <taxon>Microlunatus</taxon>
    </lineage>
</organism>
<dbReference type="InterPro" id="IPR052526">
    <property type="entry name" value="HTH-type_Bedaq_tolerance"/>
</dbReference>
<dbReference type="GO" id="GO:0003677">
    <property type="term" value="F:DNA binding"/>
    <property type="evidence" value="ECO:0007669"/>
    <property type="project" value="UniProtKB-KW"/>
</dbReference>
<accession>A0A1H1RKY9</accession>
<dbReference type="Pfam" id="PF01047">
    <property type="entry name" value="MarR"/>
    <property type="match status" value="1"/>
</dbReference>
<evidence type="ECO:0000313" key="2">
    <source>
        <dbReference type="EMBL" id="SDS36370.1"/>
    </source>
</evidence>